<feature type="binding site" evidence="8">
    <location>
        <position position="145"/>
    </location>
    <ligand>
        <name>Mg(2+)</name>
        <dbReference type="ChEBI" id="CHEBI:18420"/>
        <label>2</label>
    </ligand>
</feature>
<keyword evidence="3 8" id="KW-0479">Metal-binding</keyword>
<feature type="region of interest" description="Disordered" evidence="9">
    <location>
        <begin position="1"/>
        <end position="31"/>
    </location>
</feature>
<evidence type="ECO:0000259" key="12">
    <source>
        <dbReference type="Pfam" id="PF18072"/>
    </source>
</evidence>
<keyword evidence="7 8" id="KW-0460">Magnesium</keyword>
<dbReference type="InterPro" id="IPR010918">
    <property type="entry name" value="PurM-like_C_dom"/>
</dbReference>
<name>A0A7I8DAE0_9BACL</name>
<dbReference type="Pfam" id="PF18072">
    <property type="entry name" value="FGAR-AT_linker"/>
    <property type="match status" value="1"/>
</dbReference>
<feature type="binding site" evidence="8">
    <location>
        <position position="560"/>
    </location>
    <ligand>
        <name>ATP</name>
        <dbReference type="ChEBI" id="CHEBI:30616"/>
    </ligand>
</feature>
<keyword evidence="5 8" id="KW-0658">Purine biosynthesis</keyword>
<feature type="active site" description="Proton acceptor" evidence="8">
    <location>
        <position position="123"/>
    </location>
</feature>
<dbReference type="GO" id="GO:0000287">
    <property type="term" value="F:magnesium ion binding"/>
    <property type="evidence" value="ECO:0007669"/>
    <property type="project" value="UniProtKB-UniRule"/>
</dbReference>
<comment type="similarity">
    <text evidence="8">Belongs to the FGAMS family.</text>
</comment>
<feature type="binding site" evidence="8">
    <location>
        <position position="295"/>
    </location>
    <ligand>
        <name>Mg(2+)</name>
        <dbReference type="ChEBI" id="CHEBI:18420"/>
        <label>2</label>
    </ligand>
</feature>
<keyword evidence="4 8" id="KW-0547">Nucleotide-binding</keyword>
<comment type="subunit">
    <text evidence="8">Monomer. Part of the FGAM synthase complex composed of 1 PurL, 1 PurQ and 2 PurS subunits.</text>
</comment>
<feature type="binding site" evidence="8">
    <location>
        <position position="121"/>
    </location>
    <ligand>
        <name>Mg(2+)</name>
        <dbReference type="ChEBI" id="CHEBI:18420"/>
        <label>1</label>
    </ligand>
</feature>
<feature type="binding site" evidence="8">
    <location>
        <position position="119"/>
    </location>
    <ligand>
        <name>ATP</name>
        <dbReference type="ChEBI" id="CHEBI:30616"/>
    </ligand>
</feature>
<dbReference type="FunFam" id="3.30.1330.10:FF:000004">
    <property type="entry name" value="Phosphoribosylformylglycinamidine synthase subunit PurL"/>
    <property type="match status" value="1"/>
</dbReference>
<feature type="domain" description="PurM-like C-terminal" evidence="11">
    <location>
        <begin position="231"/>
        <end position="380"/>
    </location>
</feature>
<feature type="compositionally biased region" description="Polar residues" evidence="9">
    <location>
        <begin position="1"/>
        <end position="14"/>
    </location>
</feature>
<organism evidence="13 14">
    <name type="scientific">Effusibacillus dendaii</name>
    <dbReference type="NCBI Taxonomy" id="2743772"/>
    <lineage>
        <taxon>Bacteria</taxon>
        <taxon>Bacillati</taxon>
        <taxon>Bacillota</taxon>
        <taxon>Bacilli</taxon>
        <taxon>Bacillales</taxon>
        <taxon>Alicyclobacillaceae</taxon>
        <taxon>Effusibacillus</taxon>
    </lineage>
</organism>
<dbReference type="CDD" id="cd02204">
    <property type="entry name" value="PurL_repeat2"/>
    <property type="match status" value="1"/>
</dbReference>
<feature type="binding site" evidence="8">
    <location>
        <begin position="122"/>
        <end position="125"/>
    </location>
    <ligand>
        <name>substrate</name>
    </ligand>
</feature>
<evidence type="ECO:0000256" key="1">
    <source>
        <dbReference type="ARBA" id="ARBA00022490"/>
    </source>
</evidence>
<keyword evidence="6 8" id="KW-0067">ATP-binding</keyword>
<dbReference type="GO" id="GO:0004642">
    <property type="term" value="F:phosphoribosylformylglycinamidine synthase activity"/>
    <property type="evidence" value="ECO:0007669"/>
    <property type="project" value="UniProtKB-UniRule"/>
</dbReference>
<dbReference type="Gene3D" id="3.90.650.10">
    <property type="entry name" value="PurM-like C-terminal domain"/>
    <property type="match status" value="2"/>
</dbReference>
<dbReference type="PANTHER" id="PTHR43555">
    <property type="entry name" value="PHOSPHORIBOSYLFORMYLGLYCINAMIDINE SYNTHASE SUBUNIT PURL"/>
    <property type="match status" value="1"/>
</dbReference>
<feature type="binding site" evidence="8">
    <location>
        <position position="523"/>
    </location>
    <ligand>
        <name>ATP</name>
        <dbReference type="ChEBI" id="CHEBI:30616"/>
    </ligand>
</feature>
<dbReference type="InterPro" id="IPR041609">
    <property type="entry name" value="PurL_linker"/>
</dbReference>
<dbReference type="KEGG" id="eff:skT53_21380"/>
<comment type="subcellular location">
    <subcellularLocation>
        <location evidence="8">Cytoplasm</location>
    </subcellularLocation>
</comment>
<sequence>MPNETRQNENNSILQAVDSGDAAGTVSHEPTAEQVADQKIYRTFGLTDEEYDKIVKLLGRRPNYVETGIYSVMWSEHCSYKSSKPILKRFPTSGPRVLQGPGENAGIVDIGDNQAVVFKIESHNHPSAIEPFQGAATGVGGIIRDVFTMGARPVALLNSLRFGTIEESARNRYLFGHVVAGIGFYGNCIGIPTVAGEVVFDERYTHNPLVNAMCVGLIDQDKITKGNASGVGNPVMAVGARTGRDGIHGATFASTEDPHSKERSAVQVGDPFMEKLLLEACLELIATGAVVGIQDMGAAGMTSSSAEMASRAGSGLEMDVAQVPRREEGMTPYEIMLSESQERMLVVMERGKEHIAETIFNKWGLEATVIGRVTDDGMLRIKEGAQVVAEIPVTTLVDEAPVYNRPAKRPDYLNETESFAIDSIAEPSDLNETLHTLLRQPTIASKEWVYRQYDYMVRTSTVVRPGSDAAVVSIRGTRKGLAMKTDGNGRYVYLDPETGGKLVVAEAARNVVCTGAEPLAVTDCLNYSNPEKPEIMYQLEQSANGMSEACRVLDTPVISGNVSLYNETNGIDIYPTPVIGMVGLVHDLNHLTTLDWKAEGNLLYLTGFTKADIGGSEYLAAVHGLVTGRPPAIDLELEKSVQQLTLTAIQQGLVRSAHDCADGGLAVALAESAIAGGKGALIELLTGEEIAAGLRTDFVLFSESPSRIVLEVTPDQAEQLESLARERNVPLTRIGRVTGTNLTIQVNGVASIDQSVEKLAETWRGAIPCIMK</sequence>
<dbReference type="SUPFAM" id="SSF55326">
    <property type="entry name" value="PurM N-terminal domain-like"/>
    <property type="match status" value="2"/>
</dbReference>
<dbReference type="CDD" id="cd02203">
    <property type="entry name" value="PurL_repeat1"/>
    <property type="match status" value="1"/>
</dbReference>
<evidence type="ECO:0000256" key="2">
    <source>
        <dbReference type="ARBA" id="ARBA00022598"/>
    </source>
</evidence>
<feature type="domain" description="PurM-like C-terminal" evidence="11">
    <location>
        <begin position="599"/>
        <end position="744"/>
    </location>
</feature>
<dbReference type="InterPro" id="IPR010074">
    <property type="entry name" value="PRibForGlyAmidine_synth_PurL"/>
</dbReference>
<dbReference type="NCBIfam" id="NF002290">
    <property type="entry name" value="PRK01213.1"/>
    <property type="match status" value="1"/>
</dbReference>
<evidence type="ECO:0000256" key="7">
    <source>
        <dbReference type="ARBA" id="ARBA00022842"/>
    </source>
</evidence>
<gene>
    <name evidence="8 13" type="primary">purL</name>
    <name evidence="13" type="ORF">skT53_21380</name>
</gene>
<evidence type="ECO:0000259" key="11">
    <source>
        <dbReference type="Pfam" id="PF02769"/>
    </source>
</evidence>
<evidence type="ECO:0000256" key="4">
    <source>
        <dbReference type="ARBA" id="ARBA00022741"/>
    </source>
</evidence>
<dbReference type="HAMAP" id="MF_00420">
    <property type="entry name" value="PurL_2"/>
    <property type="match status" value="1"/>
</dbReference>
<feature type="domain" description="PurM-like N-terminal" evidence="10">
    <location>
        <begin position="466"/>
        <end position="585"/>
    </location>
</feature>
<accession>A0A7I8DAE0</accession>
<comment type="catalytic activity">
    <reaction evidence="8">
        <text>N(2)-formyl-N(1)-(5-phospho-beta-D-ribosyl)glycinamide + L-glutamine + ATP + H2O = 2-formamido-N(1)-(5-O-phospho-beta-D-ribosyl)acetamidine + L-glutamate + ADP + phosphate + H(+)</text>
        <dbReference type="Rhea" id="RHEA:17129"/>
        <dbReference type="ChEBI" id="CHEBI:15377"/>
        <dbReference type="ChEBI" id="CHEBI:15378"/>
        <dbReference type="ChEBI" id="CHEBI:29985"/>
        <dbReference type="ChEBI" id="CHEBI:30616"/>
        <dbReference type="ChEBI" id="CHEBI:43474"/>
        <dbReference type="ChEBI" id="CHEBI:58359"/>
        <dbReference type="ChEBI" id="CHEBI:147286"/>
        <dbReference type="ChEBI" id="CHEBI:147287"/>
        <dbReference type="ChEBI" id="CHEBI:456216"/>
        <dbReference type="EC" id="6.3.5.3"/>
    </reaction>
</comment>
<feature type="binding site" evidence="8">
    <location>
        <position position="563"/>
    </location>
    <ligand>
        <name>substrate</name>
    </ligand>
</feature>
<feature type="domain" description="Phosphoribosylformylglycinamidine synthase linker" evidence="12">
    <location>
        <begin position="36"/>
        <end position="81"/>
    </location>
</feature>
<evidence type="ECO:0000256" key="9">
    <source>
        <dbReference type="SAM" id="MobiDB-lite"/>
    </source>
</evidence>
<feature type="binding site" evidence="8">
    <location>
        <begin position="339"/>
        <end position="341"/>
    </location>
    <ligand>
        <name>substrate</name>
    </ligand>
</feature>
<dbReference type="Gene3D" id="3.30.1330.10">
    <property type="entry name" value="PurM-like, N-terminal domain"/>
    <property type="match status" value="2"/>
</dbReference>
<comment type="pathway">
    <text evidence="8">Purine metabolism; IMP biosynthesis via de novo pathway; 5-amino-1-(5-phospho-D-ribosyl)imidazole from N(2)-formyl-N(1)-(5-phospho-D-ribosyl)glycinamide: step 1/2.</text>
</comment>
<evidence type="ECO:0000259" key="10">
    <source>
        <dbReference type="Pfam" id="PF00586"/>
    </source>
</evidence>
<dbReference type="EMBL" id="AP023366">
    <property type="protein sequence ID" value="BCJ87153.1"/>
    <property type="molecule type" value="Genomic_DNA"/>
</dbReference>
<feature type="binding site" evidence="8">
    <location>
        <position position="561"/>
    </location>
    <ligand>
        <name>Mg(2+)</name>
        <dbReference type="ChEBI" id="CHEBI:18420"/>
        <label>1</label>
    </ligand>
</feature>
<protein>
    <recommendedName>
        <fullName evidence="8">Phosphoribosylformylglycinamidine synthase subunit PurL</fullName>
        <shortName evidence="8">FGAM synthase</shortName>
        <ecNumber evidence="8">6.3.5.3</ecNumber>
    </recommendedName>
    <alternativeName>
        <fullName evidence="8">Formylglycinamide ribonucleotide amidotransferase subunit II</fullName>
        <shortName evidence="8">FGAR amidotransferase II</shortName>
        <shortName evidence="8">FGAR-AT II</shortName>
    </alternativeName>
    <alternativeName>
        <fullName evidence="8">Glutamine amidotransferase PurL</fullName>
    </alternativeName>
    <alternativeName>
        <fullName evidence="8">Phosphoribosylformylglycinamidine synthase subunit II</fullName>
    </alternativeName>
</protein>
<dbReference type="GO" id="GO:0005737">
    <property type="term" value="C:cytoplasm"/>
    <property type="evidence" value="ECO:0007669"/>
    <property type="project" value="UniProtKB-SubCell"/>
</dbReference>
<dbReference type="GO" id="GO:0006189">
    <property type="term" value="P:'de novo' IMP biosynthetic process"/>
    <property type="evidence" value="ECO:0007669"/>
    <property type="project" value="UniProtKB-UniRule"/>
</dbReference>
<feature type="domain" description="PurM-like N-terminal" evidence="10">
    <location>
        <begin position="102"/>
        <end position="218"/>
    </location>
</feature>
<dbReference type="Proteomes" id="UP000593802">
    <property type="component" value="Chromosome"/>
</dbReference>
<comment type="function">
    <text evidence="8">Part of the phosphoribosylformylglycinamidine synthase complex involved in the purines biosynthetic pathway. Catalyzes the ATP-dependent conversion of formylglycinamide ribonucleotide (FGAR) and glutamine to yield formylglycinamidine ribonucleotide (FGAM) and glutamate. The FGAM synthase complex is composed of three subunits. PurQ produces an ammonia molecule by converting glutamine to glutamate. PurL transfers the ammonia molecule to FGAR to form FGAM in an ATP-dependent manner. PurS interacts with PurQ and PurL and is thought to assist in the transfer of the ammonia molecule from PurQ to PurL.</text>
</comment>
<feature type="binding site" evidence="8">
    <location>
        <position position="267"/>
    </location>
    <ligand>
        <name>substrate</name>
    </ligand>
</feature>
<dbReference type="PIRSF" id="PIRSF001587">
    <property type="entry name" value="FGAM_synthase_II"/>
    <property type="match status" value="1"/>
</dbReference>
<evidence type="ECO:0000313" key="13">
    <source>
        <dbReference type="EMBL" id="BCJ87153.1"/>
    </source>
</evidence>
<dbReference type="AlphaFoldDB" id="A0A7I8DAE0"/>
<feature type="binding site" evidence="8">
    <location>
        <position position="144"/>
    </location>
    <ligand>
        <name>substrate</name>
    </ligand>
</feature>
<dbReference type="NCBIfam" id="TIGR01736">
    <property type="entry name" value="FGAM_synth_II"/>
    <property type="match status" value="1"/>
</dbReference>
<dbReference type="InterPro" id="IPR016188">
    <property type="entry name" value="PurM-like_N"/>
</dbReference>
<feature type="binding site" evidence="8">
    <location>
        <position position="80"/>
    </location>
    <ligand>
        <name>ATP</name>
        <dbReference type="ChEBI" id="CHEBI:30616"/>
    </ligand>
</feature>
<dbReference type="Pfam" id="PF00586">
    <property type="entry name" value="AIRS"/>
    <property type="match status" value="2"/>
</dbReference>
<comment type="caution">
    <text evidence="8">Lacks conserved residue(s) required for the propagation of feature annotation.</text>
</comment>
<evidence type="ECO:0000256" key="6">
    <source>
        <dbReference type="ARBA" id="ARBA00022840"/>
    </source>
</evidence>
<feature type="active site" evidence="8">
    <location>
        <position position="77"/>
    </location>
</feature>
<evidence type="ECO:0000256" key="5">
    <source>
        <dbReference type="ARBA" id="ARBA00022755"/>
    </source>
</evidence>
<dbReference type="UniPathway" id="UPA00074">
    <property type="reaction ID" value="UER00128"/>
</dbReference>
<dbReference type="EC" id="6.3.5.3" evidence="8"/>
<evidence type="ECO:0000256" key="3">
    <source>
        <dbReference type="ARBA" id="ARBA00022723"/>
    </source>
</evidence>
<keyword evidence="14" id="KW-1185">Reference proteome</keyword>
<dbReference type="InterPro" id="IPR036676">
    <property type="entry name" value="PurM-like_C_sf"/>
</dbReference>
<dbReference type="Pfam" id="PF02769">
    <property type="entry name" value="AIRS_C"/>
    <property type="match status" value="2"/>
</dbReference>
<dbReference type="InterPro" id="IPR036921">
    <property type="entry name" value="PurM-like_N_sf"/>
</dbReference>
<keyword evidence="1 8" id="KW-0963">Cytoplasm</keyword>
<reference evidence="13 14" key="1">
    <citation type="submission" date="2020-08" db="EMBL/GenBank/DDBJ databases">
        <title>Complete Genome Sequence of Effusibacillus dendaii Strain skT53, Isolated from Farmland soil.</title>
        <authorList>
            <person name="Konishi T."/>
            <person name="Kawasaki H."/>
        </authorList>
    </citation>
    <scope>NUCLEOTIDE SEQUENCE [LARGE SCALE GENOMIC DNA]</scope>
    <source>
        <strain evidence="14">skT53</strain>
    </source>
</reference>
<proteinExistence type="inferred from homology"/>
<keyword evidence="2 8" id="KW-0436">Ligase</keyword>
<dbReference type="PANTHER" id="PTHR43555:SF1">
    <property type="entry name" value="PHOSPHORIBOSYLFORMYLGLYCINAMIDINE SYNTHASE SUBUNIT PURL"/>
    <property type="match status" value="1"/>
</dbReference>
<dbReference type="GO" id="GO:0005524">
    <property type="term" value="F:ATP binding"/>
    <property type="evidence" value="ECO:0007669"/>
    <property type="project" value="UniProtKB-UniRule"/>
</dbReference>
<evidence type="ECO:0000313" key="14">
    <source>
        <dbReference type="Proteomes" id="UP000593802"/>
    </source>
</evidence>
<dbReference type="SUPFAM" id="SSF56042">
    <property type="entry name" value="PurM C-terminal domain-like"/>
    <property type="match status" value="2"/>
</dbReference>
<evidence type="ECO:0000256" key="8">
    <source>
        <dbReference type="HAMAP-Rule" id="MF_00420"/>
    </source>
</evidence>